<sequence length="152" mass="17489">MAEPNAPTGAFEEPDMALLKAIEHLDKPRSVVQQLIIDTDESLDRELKGCPTPQDDDERVKKIHGVARILIKMIALVESIYEYLELENRPSVREVEEMLFDASSPFHFEDLSTIIIDEGDTILRIRPNPLDLKNGHALAGWNWMMQRYQQMM</sequence>
<organism evidence="1 2">
    <name type="scientific">Xylaria hypoxylon</name>
    <dbReference type="NCBI Taxonomy" id="37992"/>
    <lineage>
        <taxon>Eukaryota</taxon>
        <taxon>Fungi</taxon>
        <taxon>Dikarya</taxon>
        <taxon>Ascomycota</taxon>
        <taxon>Pezizomycotina</taxon>
        <taxon>Sordariomycetes</taxon>
        <taxon>Xylariomycetidae</taxon>
        <taxon>Xylariales</taxon>
        <taxon>Xylariaceae</taxon>
        <taxon>Xylaria</taxon>
    </lineage>
</organism>
<proteinExistence type="predicted"/>
<reference evidence="1 2" key="1">
    <citation type="submission" date="2019-03" db="EMBL/GenBank/DDBJ databases">
        <title>Draft genome sequence of Xylaria hypoxylon DSM 108379, a ubiquitous saprotrophic-parasitic fungi on hardwood.</title>
        <authorList>
            <person name="Buettner E."/>
            <person name="Leonhardt S."/>
            <person name="Gebauer A.M."/>
            <person name="Liers C."/>
            <person name="Hofrichter M."/>
            <person name="Kellner H."/>
        </authorList>
    </citation>
    <scope>NUCLEOTIDE SEQUENCE [LARGE SCALE GENOMIC DNA]</scope>
    <source>
        <strain evidence="1 2">DSM 108379</strain>
    </source>
</reference>
<evidence type="ECO:0000313" key="1">
    <source>
        <dbReference type="EMBL" id="TGJ87845.1"/>
    </source>
</evidence>
<accession>A0A4Z0Z8H3</accession>
<keyword evidence="2" id="KW-1185">Reference proteome</keyword>
<evidence type="ECO:0000313" key="2">
    <source>
        <dbReference type="Proteomes" id="UP000297716"/>
    </source>
</evidence>
<comment type="caution">
    <text evidence="1">The sequence shown here is derived from an EMBL/GenBank/DDBJ whole genome shotgun (WGS) entry which is preliminary data.</text>
</comment>
<dbReference type="EMBL" id="SKBN01000009">
    <property type="protein sequence ID" value="TGJ87845.1"/>
    <property type="molecule type" value="Genomic_DNA"/>
</dbReference>
<gene>
    <name evidence="1" type="ORF">E0Z10_g914</name>
</gene>
<dbReference type="AlphaFoldDB" id="A0A4Z0Z8H3"/>
<name>A0A4Z0Z8H3_9PEZI</name>
<dbReference type="Proteomes" id="UP000297716">
    <property type="component" value="Unassembled WGS sequence"/>
</dbReference>
<protein>
    <submittedName>
        <fullName evidence="1">Uncharacterized protein</fullName>
    </submittedName>
</protein>
<dbReference type="OrthoDB" id="10632182at2759"/>